<protein>
    <recommendedName>
        <fullName evidence="7">2-aminoethylphosphonate--pyruvate transaminase</fullName>
        <ecNumber evidence="7">2.6.1.37</ecNumber>
    </recommendedName>
    <alternativeName>
        <fullName evidence="7">2-aminoethylphosphonate aminotransferase</fullName>
    </alternativeName>
    <alternativeName>
        <fullName evidence="7">AEP transaminase</fullName>
        <shortName evidence="7">AEPT</shortName>
    </alternativeName>
</protein>
<dbReference type="SUPFAM" id="SSF53383">
    <property type="entry name" value="PLP-dependent transferases"/>
    <property type="match status" value="1"/>
</dbReference>
<dbReference type="EMBL" id="BMDT01000002">
    <property type="protein sequence ID" value="GGI65242.1"/>
    <property type="molecule type" value="Genomic_DNA"/>
</dbReference>
<dbReference type="InterPro" id="IPR024169">
    <property type="entry name" value="SP_NH2Trfase/AEP_transaminase"/>
</dbReference>
<dbReference type="HAMAP" id="MF_01376">
    <property type="entry name" value="PhnW_aminotrans_5"/>
    <property type="match status" value="1"/>
</dbReference>
<accession>A0A917N5Z4</accession>
<dbReference type="InterPro" id="IPR015421">
    <property type="entry name" value="PyrdxlP-dep_Trfase_major"/>
</dbReference>
<dbReference type="Proteomes" id="UP000622610">
    <property type="component" value="Unassembled WGS sequence"/>
</dbReference>
<evidence type="ECO:0000256" key="1">
    <source>
        <dbReference type="ARBA" id="ARBA00001933"/>
    </source>
</evidence>
<dbReference type="InterPro" id="IPR015422">
    <property type="entry name" value="PyrdxlP-dep_Trfase_small"/>
</dbReference>
<evidence type="ECO:0000313" key="11">
    <source>
        <dbReference type="EMBL" id="GGI65242.1"/>
    </source>
</evidence>
<gene>
    <name evidence="7 11" type="primary">phnW</name>
    <name evidence="11" type="ORF">GCM10011482_08960</name>
</gene>
<comment type="similarity">
    <text evidence="7">Belongs to the class-V pyridoxal-phosphate-dependent aminotransferase family. PhnW subfamily.</text>
</comment>
<keyword evidence="5 7" id="KW-0670">Pyruvate</keyword>
<dbReference type="InterPro" id="IPR012703">
    <property type="entry name" value="NH2EtPonate_pyrv_transaminase"/>
</dbReference>
<name>A0A917N5Z4_9ENTE</name>
<evidence type="ECO:0000256" key="7">
    <source>
        <dbReference type="HAMAP-Rule" id="MF_01376"/>
    </source>
</evidence>
<evidence type="ECO:0000256" key="9">
    <source>
        <dbReference type="PIRSR" id="PIRSR000524-50"/>
    </source>
</evidence>
<dbReference type="Pfam" id="PF00266">
    <property type="entry name" value="Aminotran_5"/>
    <property type="match status" value="1"/>
</dbReference>
<dbReference type="PIRSF" id="PIRSF000524">
    <property type="entry name" value="SPT"/>
    <property type="match status" value="1"/>
</dbReference>
<evidence type="ECO:0000256" key="8">
    <source>
        <dbReference type="PIRSR" id="PIRSR000524-1"/>
    </source>
</evidence>
<comment type="subunit">
    <text evidence="7">Homodimer.</text>
</comment>
<evidence type="ECO:0000256" key="3">
    <source>
        <dbReference type="ARBA" id="ARBA00022679"/>
    </source>
</evidence>
<comment type="cofactor">
    <cofactor evidence="1 7 9">
        <name>pyridoxal 5'-phosphate</name>
        <dbReference type="ChEBI" id="CHEBI:597326"/>
    </cofactor>
</comment>
<comment type="catalytic activity">
    <reaction evidence="6 7">
        <text>(2-aminoethyl)phosphonate + pyruvate = phosphonoacetaldehyde + L-alanine</text>
        <dbReference type="Rhea" id="RHEA:17021"/>
        <dbReference type="ChEBI" id="CHEBI:15361"/>
        <dbReference type="ChEBI" id="CHEBI:57418"/>
        <dbReference type="ChEBI" id="CHEBI:57972"/>
        <dbReference type="ChEBI" id="CHEBI:58383"/>
        <dbReference type="EC" id="2.6.1.37"/>
    </reaction>
</comment>
<reference evidence="11" key="2">
    <citation type="submission" date="2020-09" db="EMBL/GenBank/DDBJ databases">
        <authorList>
            <person name="Sun Q."/>
            <person name="Sedlacek I."/>
        </authorList>
    </citation>
    <scope>NUCLEOTIDE SEQUENCE</scope>
    <source>
        <strain evidence="11">CCM 8433</strain>
    </source>
</reference>
<dbReference type="RefSeq" id="WP_188367076.1">
    <property type="nucleotide sequence ID" value="NZ_BMDT01000002.1"/>
</dbReference>
<dbReference type="NCBIfam" id="TIGR02326">
    <property type="entry name" value="transamin_PhnW"/>
    <property type="match status" value="1"/>
</dbReference>
<dbReference type="InterPro" id="IPR015424">
    <property type="entry name" value="PyrdxlP-dep_Trfase"/>
</dbReference>
<dbReference type="NCBIfam" id="TIGR03301">
    <property type="entry name" value="PhnW-AepZ"/>
    <property type="match status" value="1"/>
</dbReference>
<keyword evidence="4 7" id="KW-0663">Pyridoxal phosphate</keyword>
<evidence type="ECO:0000256" key="4">
    <source>
        <dbReference type="ARBA" id="ARBA00022898"/>
    </source>
</evidence>
<keyword evidence="3 7" id="KW-0808">Transferase</keyword>
<dbReference type="PANTHER" id="PTHR42778:SF1">
    <property type="entry name" value="2-AMINOETHYLPHOSPHONATE--PYRUVATE TRANSAMINASE"/>
    <property type="match status" value="1"/>
</dbReference>
<dbReference type="InterPro" id="IPR000192">
    <property type="entry name" value="Aminotrans_V_dom"/>
</dbReference>
<dbReference type="GO" id="GO:0019700">
    <property type="term" value="P:organic phosphonate catabolic process"/>
    <property type="evidence" value="ECO:0007669"/>
    <property type="project" value="UniProtKB-UniRule"/>
</dbReference>
<feature type="modified residue" description="N6-(pyridoxal phosphate)lysine" evidence="7 9">
    <location>
        <position position="191"/>
    </location>
</feature>
<dbReference type="EC" id="2.6.1.37" evidence="7"/>
<feature type="domain" description="Aminotransferase class V" evidence="10">
    <location>
        <begin position="30"/>
        <end position="301"/>
    </location>
</feature>
<dbReference type="Gene3D" id="3.90.1150.10">
    <property type="entry name" value="Aspartate Aminotransferase, domain 1"/>
    <property type="match status" value="1"/>
</dbReference>
<sequence>MNYKLLTPGPLTTSDTVKAVMNVDHCTWDQEYKDITQEIRAELLCLAEVSETDYTSILMQGSGTFGVESVMSSMLLPTDHLLICTNGAYGRRLKEMAEYANLRYTLYEVAEDKIPDPKAVRAVIAAEPTISAIAMVHSETTSGILNDLEAIAQIAKEKNLLLIVDAMSSFGGIPLNVAELGIDFLVSSSNKCIQGVPGFSFVIARKKELEKRKGHAHSLSLDLYAQYEEMNHDGKWRFTSPTHTVLAFQQALKELQAEGGIEARYARYASNNQLLRDEMAKLGYEAVIKEHQGPFITSFYYPENGNFTFQPFYDYLKEHGFVIYPGKISELNCFRIGNIGEIYRTDIEQLLVVMKAYTEENNDN</sequence>
<dbReference type="Gene3D" id="3.40.640.10">
    <property type="entry name" value="Type I PLP-dependent aspartate aminotransferase-like (Major domain)"/>
    <property type="match status" value="1"/>
</dbReference>
<evidence type="ECO:0000256" key="6">
    <source>
        <dbReference type="ARBA" id="ARBA00049460"/>
    </source>
</evidence>
<evidence type="ECO:0000256" key="2">
    <source>
        <dbReference type="ARBA" id="ARBA00022576"/>
    </source>
</evidence>
<reference evidence="11" key="1">
    <citation type="journal article" date="2014" name="Int. J. Syst. Evol. Microbiol.">
        <title>Complete genome sequence of Corynebacterium casei LMG S-19264T (=DSM 44701T), isolated from a smear-ripened cheese.</title>
        <authorList>
            <consortium name="US DOE Joint Genome Institute (JGI-PGF)"/>
            <person name="Walter F."/>
            <person name="Albersmeier A."/>
            <person name="Kalinowski J."/>
            <person name="Ruckert C."/>
        </authorList>
    </citation>
    <scope>NUCLEOTIDE SEQUENCE</scope>
    <source>
        <strain evidence="11">CCM 8433</strain>
    </source>
</reference>
<keyword evidence="12" id="KW-1185">Reference proteome</keyword>
<keyword evidence="2 7" id="KW-0032">Aminotransferase</keyword>
<comment type="caution">
    <text evidence="11">The sequence shown here is derived from an EMBL/GenBank/DDBJ whole genome shotgun (WGS) entry which is preliminary data.</text>
</comment>
<dbReference type="GO" id="GO:0047304">
    <property type="term" value="F:2-aminoethylphosphonate-pyruvate transaminase activity"/>
    <property type="evidence" value="ECO:0007669"/>
    <property type="project" value="UniProtKB-UniRule"/>
</dbReference>
<comment type="function">
    <text evidence="7">Involved in phosphonate degradation.</text>
</comment>
<dbReference type="AlphaFoldDB" id="A0A917N5Z4"/>
<organism evidence="11 12">
    <name type="scientific">Enterococcus alcedinis</name>
    <dbReference type="NCBI Taxonomy" id="1274384"/>
    <lineage>
        <taxon>Bacteria</taxon>
        <taxon>Bacillati</taxon>
        <taxon>Bacillota</taxon>
        <taxon>Bacilli</taxon>
        <taxon>Lactobacillales</taxon>
        <taxon>Enterococcaceae</taxon>
        <taxon>Enterococcus</taxon>
    </lineage>
</organism>
<feature type="binding site" evidence="8">
    <location>
        <position position="335"/>
    </location>
    <ligand>
        <name>substrate</name>
    </ligand>
</feature>
<evidence type="ECO:0000313" key="12">
    <source>
        <dbReference type="Proteomes" id="UP000622610"/>
    </source>
</evidence>
<dbReference type="NCBIfam" id="NF010006">
    <property type="entry name" value="PRK13479.1"/>
    <property type="match status" value="1"/>
</dbReference>
<dbReference type="PANTHER" id="PTHR42778">
    <property type="entry name" value="2-AMINOETHYLPHOSPHONATE--PYRUVATE TRANSAMINASE"/>
    <property type="match status" value="1"/>
</dbReference>
<proteinExistence type="inferred from homology"/>
<evidence type="ECO:0000256" key="5">
    <source>
        <dbReference type="ARBA" id="ARBA00023317"/>
    </source>
</evidence>
<evidence type="ECO:0000259" key="10">
    <source>
        <dbReference type="Pfam" id="PF00266"/>
    </source>
</evidence>